<dbReference type="EMBL" id="JAIEZQ010000002">
    <property type="protein sequence ID" value="MBY9075191.1"/>
    <property type="molecule type" value="Genomic_DNA"/>
</dbReference>
<dbReference type="Gene3D" id="3.40.630.30">
    <property type="match status" value="1"/>
</dbReference>
<keyword evidence="1" id="KW-0808">Transferase</keyword>
<proteinExistence type="inferred from homology"/>
<keyword evidence="6" id="KW-1185">Reference proteome</keyword>
<evidence type="ECO:0000313" key="5">
    <source>
        <dbReference type="EMBL" id="MBY9075191.1"/>
    </source>
</evidence>
<dbReference type="InterPro" id="IPR016181">
    <property type="entry name" value="Acyl_CoA_acyltransferase"/>
</dbReference>
<comment type="caution">
    <text evidence="5">The sequence shown here is derived from an EMBL/GenBank/DDBJ whole genome shotgun (WGS) entry which is preliminary data.</text>
</comment>
<accession>A0ABS7RKB6</accession>
<dbReference type="Pfam" id="PF13302">
    <property type="entry name" value="Acetyltransf_3"/>
    <property type="match status" value="1"/>
</dbReference>
<protein>
    <submittedName>
        <fullName evidence="5">GNAT family N-acetyltransferase</fullName>
    </submittedName>
</protein>
<evidence type="ECO:0000259" key="4">
    <source>
        <dbReference type="PROSITE" id="PS51186"/>
    </source>
</evidence>
<evidence type="ECO:0000313" key="6">
    <source>
        <dbReference type="Proteomes" id="UP000754710"/>
    </source>
</evidence>
<name>A0ABS7RKB6_9ACTN</name>
<dbReference type="PANTHER" id="PTHR43792">
    <property type="entry name" value="GNAT FAMILY, PUTATIVE (AFU_ORTHOLOGUE AFUA_3G00765)-RELATED-RELATED"/>
    <property type="match status" value="1"/>
</dbReference>
<dbReference type="PROSITE" id="PS51186">
    <property type="entry name" value="GNAT"/>
    <property type="match status" value="1"/>
</dbReference>
<dbReference type="RefSeq" id="WP_221025997.1">
    <property type="nucleotide sequence ID" value="NZ_JAIEZQ010000002.1"/>
</dbReference>
<dbReference type="PANTHER" id="PTHR43792:SF8">
    <property type="entry name" value="[RIBOSOMAL PROTEIN US5]-ALANINE N-ACETYLTRANSFERASE"/>
    <property type="match status" value="1"/>
</dbReference>
<keyword evidence="2" id="KW-0012">Acyltransferase</keyword>
<dbReference type="Proteomes" id="UP000754710">
    <property type="component" value="Unassembled WGS sequence"/>
</dbReference>
<sequence>MSRFWPVELRSGRVGLRPLSLRDARAWKEVRARNAAWLAPWEATVPPGDTTAPRTFRGLVRDLRRQAREGRALPFAVTVDDTFAGQLTVTNIVGGSARFAQLGYWVDQRYAGRGVMPTAVAMATDYCLFEMGLHRMEVAIRPENRASLRVVEKLGFTEIGYAPRYLHIDGEWRDHRLFAITVEECPGGLLRRWRTDGDHGRQ</sequence>
<organism evidence="5 6">
    <name type="scientific">Nocardioides jiangsuensis</name>
    <dbReference type="NCBI Taxonomy" id="2866161"/>
    <lineage>
        <taxon>Bacteria</taxon>
        <taxon>Bacillati</taxon>
        <taxon>Actinomycetota</taxon>
        <taxon>Actinomycetes</taxon>
        <taxon>Propionibacteriales</taxon>
        <taxon>Nocardioidaceae</taxon>
        <taxon>Nocardioides</taxon>
    </lineage>
</organism>
<dbReference type="InterPro" id="IPR000182">
    <property type="entry name" value="GNAT_dom"/>
</dbReference>
<evidence type="ECO:0000256" key="3">
    <source>
        <dbReference type="ARBA" id="ARBA00038502"/>
    </source>
</evidence>
<comment type="similarity">
    <text evidence="3">Belongs to the acetyltransferase family. RimJ subfamily.</text>
</comment>
<evidence type="ECO:0000256" key="2">
    <source>
        <dbReference type="ARBA" id="ARBA00023315"/>
    </source>
</evidence>
<evidence type="ECO:0000256" key="1">
    <source>
        <dbReference type="ARBA" id="ARBA00022679"/>
    </source>
</evidence>
<reference evidence="5 6" key="1">
    <citation type="submission" date="2021-08" db="EMBL/GenBank/DDBJ databases">
        <title>Nocardioides bacterium WL0053 sp. nov., isolated from the sediment.</title>
        <authorList>
            <person name="Wang L."/>
            <person name="Zhang D."/>
            <person name="Zhang A."/>
        </authorList>
    </citation>
    <scope>NUCLEOTIDE SEQUENCE [LARGE SCALE GENOMIC DNA]</scope>
    <source>
        <strain evidence="5 6">WL0053</strain>
    </source>
</reference>
<feature type="domain" description="N-acetyltransferase" evidence="4">
    <location>
        <begin position="14"/>
        <end position="183"/>
    </location>
</feature>
<dbReference type="InterPro" id="IPR051531">
    <property type="entry name" value="N-acetyltransferase"/>
</dbReference>
<gene>
    <name evidence="5" type="ORF">K1X13_10205</name>
</gene>
<dbReference type="SUPFAM" id="SSF55729">
    <property type="entry name" value="Acyl-CoA N-acyltransferases (Nat)"/>
    <property type="match status" value="1"/>
</dbReference>